<dbReference type="RefSeq" id="WP_115827162.1">
    <property type="nucleotide sequence ID" value="NZ_QTUB01000001.1"/>
</dbReference>
<evidence type="ECO:0000313" key="1">
    <source>
        <dbReference type="EMBL" id="REF28484.1"/>
    </source>
</evidence>
<dbReference type="Proteomes" id="UP000256294">
    <property type="component" value="Unassembled WGS sequence"/>
</dbReference>
<organism evidence="1 2">
    <name type="scientific">Xenorhabdus cabanillasii</name>
    <dbReference type="NCBI Taxonomy" id="351673"/>
    <lineage>
        <taxon>Bacteria</taxon>
        <taxon>Pseudomonadati</taxon>
        <taxon>Pseudomonadota</taxon>
        <taxon>Gammaproteobacteria</taxon>
        <taxon>Enterobacterales</taxon>
        <taxon>Morganellaceae</taxon>
        <taxon>Xenorhabdus</taxon>
    </lineage>
</organism>
<dbReference type="EMBL" id="QTUB01000001">
    <property type="protein sequence ID" value="REF28484.1"/>
    <property type="molecule type" value="Genomic_DNA"/>
</dbReference>
<comment type="caution">
    <text evidence="1">The sequence shown here is derived from an EMBL/GenBank/DDBJ whole genome shotgun (WGS) entry which is preliminary data.</text>
</comment>
<name>A0A3D9UR89_9GAMM</name>
<accession>A0A3D9UR89</accession>
<keyword evidence="2" id="KW-1185">Reference proteome</keyword>
<sequence>MKNLYDVILSPPTFPQADTTGTINVHDIINSGSNFITMKVLQYADNEVGDKIIGYLYLNDGSGSVIKSLPYYITPNVLDVPSYKLLFPIDEISTYGKSQVHYEITSNGNMRKSPNVNINLVYLDEKKFTITPSIPDHADVLAGQVCLINVSIHAKNELDLINLIYNNIEIKIDSGFSRKQILKPFLPYDNNPLLGVLEVMLTVKELPDVHVGDKITYTVQILDKNNLTGEPIQQQTFTYNVRNIDKKAVIVLNADNEFISPPTVNNPVGTGNSYVTYYSSPILSDDKKPLKNTQILIYSKVKEKLYPINRALVLIGTEPQKSGVQSKSIYTDRINDVEFFTVNTDEHGIVRFRVYPRQEKTGRVDFLTNILSVTNETYAGSIYIYNSDVNTLFGPNPPDVWNVYPGGVIARNPGEKVFKVNIDRYDNYQHTDSIIFFINASDDPKDAIKLNPIQRINNDIDFGSYPFHFSYDQIPLNKVLSFYYLIAPIENASLTSNPTDLFYVGTTGGDEDGNDDRDDGIYNRVSVYSSYSPLPFDPATGDKVGNITYNTISQQRPKDDVGITVTTPTGLYVVIKGTDNTTRDSKGLPPLGSQGTLYMEFQDPNDNPSKKYQFQIPSENDPGHKDYALIEIPYCDLTRVRAWHSGAESKIHFKYTINVSGKDIPSKTWIATCITVLPGLDINDYDGCPKSTNYSN</sequence>
<proteinExistence type="predicted"/>
<reference evidence="1 2" key="1">
    <citation type="submission" date="2018-08" db="EMBL/GenBank/DDBJ databases">
        <title>Genomic Encyclopedia of Archaeal and Bacterial Type Strains, Phase II (KMG-II): from individual species to whole genera.</title>
        <authorList>
            <person name="Goeker M."/>
        </authorList>
    </citation>
    <scope>NUCLEOTIDE SEQUENCE [LARGE SCALE GENOMIC DNA]</scope>
    <source>
        <strain evidence="1 2">DSM 17905</strain>
    </source>
</reference>
<protein>
    <submittedName>
        <fullName evidence="1">Uncharacterized protein</fullName>
    </submittedName>
</protein>
<gene>
    <name evidence="1" type="ORF">BDD26_3399</name>
</gene>
<evidence type="ECO:0000313" key="2">
    <source>
        <dbReference type="Proteomes" id="UP000256294"/>
    </source>
</evidence>
<dbReference type="AlphaFoldDB" id="A0A3D9UR89"/>